<proteinExistence type="predicted"/>
<evidence type="ECO:0000313" key="4">
    <source>
        <dbReference type="EMBL" id="SER82461.1"/>
    </source>
</evidence>
<dbReference type="EMBL" id="FOGV01000006">
    <property type="protein sequence ID" value="SER82461.1"/>
    <property type="molecule type" value="Genomic_DNA"/>
</dbReference>
<evidence type="ECO:0000256" key="2">
    <source>
        <dbReference type="ARBA" id="ARBA00023287"/>
    </source>
</evidence>
<comment type="caution">
    <text evidence="4">The sequence shown here is derived from an EMBL/GenBank/DDBJ whole genome shotgun (WGS) entry which is preliminary data.</text>
</comment>
<keyword evidence="3" id="KW-0472">Membrane</keyword>
<dbReference type="PROSITE" id="PS00409">
    <property type="entry name" value="PROKAR_NTER_METHYL"/>
    <property type="match status" value="1"/>
</dbReference>
<evidence type="ECO:0000256" key="1">
    <source>
        <dbReference type="ARBA" id="ARBA00004241"/>
    </source>
</evidence>
<keyword evidence="2" id="KW-0178">Competence</keyword>
<accession>A0A1H9SBX5</accession>
<feature type="transmembrane region" description="Helical" evidence="3">
    <location>
        <begin position="24"/>
        <end position="46"/>
    </location>
</feature>
<organism evidence="4 5">
    <name type="scientific">Salisediminibacterium halotolerans</name>
    <dbReference type="NCBI Taxonomy" id="517425"/>
    <lineage>
        <taxon>Bacteria</taxon>
        <taxon>Bacillati</taxon>
        <taxon>Bacillota</taxon>
        <taxon>Bacilli</taxon>
        <taxon>Bacillales</taxon>
        <taxon>Bacillaceae</taxon>
        <taxon>Salisediminibacterium</taxon>
    </lineage>
</organism>
<keyword evidence="3" id="KW-1133">Transmembrane helix</keyword>
<evidence type="ECO:0000256" key="3">
    <source>
        <dbReference type="SAM" id="Phobius"/>
    </source>
</evidence>
<evidence type="ECO:0000313" key="5">
    <source>
        <dbReference type="Proteomes" id="UP000199318"/>
    </source>
</evidence>
<name>A0A1H9SBX5_9BACI</name>
<dbReference type="Pfam" id="PF15980">
    <property type="entry name" value="ComGF"/>
    <property type="match status" value="1"/>
</dbReference>
<dbReference type="GO" id="GO:0030420">
    <property type="term" value="P:establishment of competence for transformation"/>
    <property type="evidence" value="ECO:0007669"/>
    <property type="project" value="UniProtKB-KW"/>
</dbReference>
<dbReference type="STRING" id="1464123.SAMN05444126_106134"/>
<protein>
    <submittedName>
        <fullName evidence="4">Prepilin-type N-terminal cleavage/methylation domain-containing protein</fullName>
    </submittedName>
</protein>
<dbReference type="InterPro" id="IPR012902">
    <property type="entry name" value="N_methyl_site"/>
</dbReference>
<dbReference type="Proteomes" id="UP000199318">
    <property type="component" value="Unassembled WGS sequence"/>
</dbReference>
<sequence>MRGSIVFRNNEHCTKGFTLIETMFALLLMLMFASLFLTTAYVFFFADQLGSHHGEEELGIFMTDMKRLFDRSEDYWVSEDGKVLQIIERDREEITSFELYEDKIRRRVNGSGHVVWMQFVEDFRVYEERSGVRFEITLEGKIYRRSLIHPSLSKGAGGSV</sequence>
<dbReference type="InterPro" id="IPR016977">
    <property type="entry name" value="ComGF"/>
</dbReference>
<keyword evidence="5" id="KW-1185">Reference proteome</keyword>
<gene>
    <name evidence="4" type="ORF">SAMN05444126_106134</name>
</gene>
<dbReference type="NCBIfam" id="TIGR02532">
    <property type="entry name" value="IV_pilin_GFxxxE"/>
    <property type="match status" value="1"/>
</dbReference>
<keyword evidence="3" id="KW-0812">Transmembrane</keyword>
<comment type="subcellular location">
    <subcellularLocation>
        <location evidence="1">Cell surface</location>
    </subcellularLocation>
</comment>
<dbReference type="OrthoDB" id="2361316at2"/>
<reference evidence="5" key="1">
    <citation type="submission" date="2016-10" db="EMBL/GenBank/DDBJ databases">
        <authorList>
            <person name="de Groot N.N."/>
        </authorList>
    </citation>
    <scope>NUCLEOTIDE SEQUENCE [LARGE SCALE GENOMIC DNA]</scope>
    <source>
        <strain evidence="5">10nlg</strain>
    </source>
</reference>
<dbReference type="GO" id="GO:0009986">
    <property type="term" value="C:cell surface"/>
    <property type="evidence" value="ECO:0007669"/>
    <property type="project" value="UniProtKB-SubCell"/>
</dbReference>
<dbReference type="AlphaFoldDB" id="A0A1H9SBX5"/>
<dbReference type="RefSeq" id="WP_093072419.1">
    <property type="nucleotide sequence ID" value="NZ_FOGV01000006.1"/>
</dbReference>